<accession>A0A3G6IYR2</accession>
<protein>
    <submittedName>
        <fullName evidence="1">Uncharacterized protein</fullName>
    </submittedName>
</protein>
<dbReference type="RefSeq" id="WP_123933288.1">
    <property type="nucleotide sequence ID" value="NZ_CP033897.1"/>
</dbReference>
<evidence type="ECO:0000313" key="2">
    <source>
        <dbReference type="Proteomes" id="UP000271587"/>
    </source>
</evidence>
<name>A0A3G6IYR2_9CORY</name>
<sequence>MPDINYLSQLRDVTNEGHFSFASKKAKQALSLSEKAFDDRDLSLARAAAEKAQSAEDESLKELHHSLQEVHPSAATHLIWGERHTELQEFKPPKGMRYFSCSRGAWILGVFGKGAALGQIAALKYFNKYVRWAAARLIKVEVFDVVSILEDERSSSREISQLELSRLTAIQTRMLWIADEITISAGEWVDENLPHCADSLGAGIMKIAKENRRSVRERLIRAAEQKSWKIEEPISKIHLRGLPEGLISELTAKPMVLNEENLKNALLGDGPAITPFVRIQEDTWVLGFSEWLQNCDDSIIRIVMRKSPSHHSGKVFEDITAKLLSKWGPTGMDWNSSIEIFKSGREGGRDEVDIFAVAEDAVFLGECKANRLSENNSSVGASFETVVKEKAADQLATRVSHWGSGYRPRLGQTHYPDAVLGFIVAFSSYGGLPWQSESLKRNVQQLSFPVFPLHSLIMAVSILGTAQQLKRYLEYRSEWLFKGMQNLDELEYLMGFLGDSNSQAAKTPEGAVPFYRQYDLNAEGRFLDPKDYENASDWKKQWWEAIKEHCVAVTP</sequence>
<dbReference type="Proteomes" id="UP000271587">
    <property type="component" value="Chromosome"/>
</dbReference>
<dbReference type="EMBL" id="CP033897">
    <property type="protein sequence ID" value="AZA10796.1"/>
    <property type="molecule type" value="Genomic_DNA"/>
</dbReference>
<evidence type="ECO:0000313" key="1">
    <source>
        <dbReference type="EMBL" id="AZA10796.1"/>
    </source>
</evidence>
<dbReference type="AlphaFoldDB" id="A0A3G6IYR2"/>
<proteinExistence type="predicted"/>
<reference evidence="1 2" key="1">
    <citation type="submission" date="2018-11" db="EMBL/GenBank/DDBJ databases">
        <authorList>
            <person name="Kleinhagauer T."/>
            <person name="Glaeser S.P."/>
            <person name="Spergser J."/>
            <person name="Ruckert C."/>
            <person name="Kaempfer P."/>
            <person name="Busse H.-J."/>
        </authorList>
    </citation>
    <scope>NUCLEOTIDE SEQUENCE [LARGE SCALE GENOMIC DNA]</scope>
    <source>
        <strain evidence="1 2">W8</strain>
    </source>
</reference>
<gene>
    <name evidence="1" type="ORF">CGERO_02360</name>
</gene>
<dbReference type="OrthoDB" id="5172054at2"/>
<keyword evidence="2" id="KW-1185">Reference proteome</keyword>
<dbReference type="KEGG" id="cgk:CGERO_02360"/>
<organism evidence="1 2">
    <name type="scientific">Corynebacterium gerontici</name>
    <dbReference type="NCBI Taxonomy" id="2079234"/>
    <lineage>
        <taxon>Bacteria</taxon>
        <taxon>Bacillati</taxon>
        <taxon>Actinomycetota</taxon>
        <taxon>Actinomycetes</taxon>
        <taxon>Mycobacteriales</taxon>
        <taxon>Corynebacteriaceae</taxon>
        <taxon>Corynebacterium</taxon>
    </lineage>
</organism>